<comment type="subunit">
    <text evidence="11">Oligomeric complex.</text>
</comment>
<evidence type="ECO:0000256" key="1">
    <source>
        <dbReference type="ARBA" id="ARBA00004255"/>
    </source>
</evidence>
<evidence type="ECO:0000256" key="3">
    <source>
        <dbReference type="ARBA" id="ARBA00022448"/>
    </source>
</evidence>
<proteinExistence type="inferred from homology"/>
<dbReference type="PANTHER" id="PTHR10261">
    <property type="entry name" value="COATOMER SUBUNIT GAMMA"/>
    <property type="match status" value="1"/>
</dbReference>
<keyword evidence="4 11" id="KW-0963">Cytoplasm</keyword>
<dbReference type="InterPro" id="IPR032154">
    <property type="entry name" value="Coatomer_g_Cpla"/>
</dbReference>
<dbReference type="FunFam" id="2.60.40.1480:FF:000001">
    <property type="entry name" value="Coatomer subunit gamma"/>
    <property type="match status" value="1"/>
</dbReference>
<dbReference type="GO" id="GO:0005793">
    <property type="term" value="C:endoplasmic reticulum-Golgi intermediate compartment"/>
    <property type="evidence" value="ECO:0007669"/>
    <property type="project" value="TreeGrafter"/>
</dbReference>
<comment type="caution">
    <text evidence="15">The sequence shown here is derived from an EMBL/GenBank/DDBJ whole genome shotgun (WGS) entry which is preliminary data.</text>
</comment>
<dbReference type="PANTHER" id="PTHR10261:SF0">
    <property type="entry name" value="COATOMER SUBUNIT GAMMA-2"/>
    <property type="match status" value="1"/>
</dbReference>
<accession>A0A430Q903</accession>
<dbReference type="InterPro" id="IPR002553">
    <property type="entry name" value="Clathrin/coatomer_adapt-like_N"/>
</dbReference>
<keyword evidence="7 11" id="KW-0653">Protein transport</keyword>
<dbReference type="InterPro" id="IPR013041">
    <property type="entry name" value="Clathrin_app_Ig-like_sf"/>
</dbReference>
<dbReference type="GO" id="GO:0006891">
    <property type="term" value="P:intra-Golgi vesicle-mediated transport"/>
    <property type="evidence" value="ECO:0007669"/>
    <property type="project" value="TreeGrafter"/>
</dbReference>
<dbReference type="GO" id="GO:0009306">
    <property type="term" value="P:protein secretion"/>
    <property type="evidence" value="ECO:0007669"/>
    <property type="project" value="TreeGrafter"/>
</dbReference>
<evidence type="ECO:0000256" key="10">
    <source>
        <dbReference type="ARBA" id="ARBA00023329"/>
    </source>
</evidence>
<dbReference type="GO" id="GO:0005783">
    <property type="term" value="C:endoplasmic reticulum"/>
    <property type="evidence" value="ECO:0007669"/>
    <property type="project" value="TreeGrafter"/>
</dbReference>
<evidence type="ECO:0000256" key="6">
    <source>
        <dbReference type="ARBA" id="ARBA00022892"/>
    </source>
</evidence>
<keyword evidence="16" id="KW-1185">Reference proteome</keyword>
<evidence type="ECO:0000256" key="2">
    <source>
        <dbReference type="ARBA" id="ARBA00010720"/>
    </source>
</evidence>
<keyword evidence="10 11" id="KW-0968">Cytoplasmic vesicle</keyword>
<dbReference type="Pfam" id="PF16381">
    <property type="entry name" value="Coatomer_g_Cpla"/>
    <property type="match status" value="1"/>
</dbReference>
<feature type="domain" description="Coatomer gamma subunit appendage Ig-like subdomain" evidence="13">
    <location>
        <begin position="543"/>
        <end position="680"/>
    </location>
</feature>
<dbReference type="GO" id="GO:0005198">
    <property type="term" value="F:structural molecule activity"/>
    <property type="evidence" value="ECO:0007669"/>
    <property type="project" value="InterPro"/>
</dbReference>
<comment type="similarity">
    <text evidence="2 11">Belongs to the COPG family.</text>
</comment>
<dbReference type="GO" id="GO:0006888">
    <property type="term" value="P:endoplasmic reticulum to Golgi vesicle-mediated transport"/>
    <property type="evidence" value="ECO:0007669"/>
    <property type="project" value="TreeGrafter"/>
</dbReference>
<dbReference type="InterPro" id="IPR017106">
    <property type="entry name" value="Coatomer_gsu"/>
</dbReference>
<keyword evidence="6 11" id="KW-0931">ER-Golgi transport</keyword>
<comment type="subcellular location">
    <subcellularLocation>
        <location evidence="11">Cytoplasm</location>
    </subcellularLocation>
    <subcellularLocation>
        <location evidence="1 11">Golgi apparatus membrane</location>
        <topology evidence="1 11">Peripheral membrane protein</topology>
        <orientation evidence="1 11">Cytoplasmic side</orientation>
    </subcellularLocation>
    <subcellularLocation>
        <location evidence="11">Cytoplasmic vesicle</location>
        <location evidence="11">COPI-coated vesicle membrane</location>
        <topology evidence="11">Peripheral membrane protein</topology>
        <orientation evidence="11">Cytoplasmic side</orientation>
    </subcellularLocation>
</comment>
<dbReference type="InterPro" id="IPR013040">
    <property type="entry name" value="Coatomer_gsu_app_Ig-like_dom"/>
</dbReference>
<dbReference type="GO" id="GO:0006886">
    <property type="term" value="P:intracellular protein transport"/>
    <property type="evidence" value="ECO:0007669"/>
    <property type="project" value="InterPro"/>
</dbReference>
<dbReference type="Gene3D" id="1.25.10.10">
    <property type="entry name" value="Leucine-rich Repeat Variant"/>
    <property type="match status" value="1"/>
</dbReference>
<organism evidence="15 16">
    <name type="scientific">Schistosoma bovis</name>
    <name type="common">Blood fluke</name>
    <dbReference type="NCBI Taxonomy" id="6184"/>
    <lineage>
        <taxon>Eukaryota</taxon>
        <taxon>Metazoa</taxon>
        <taxon>Spiralia</taxon>
        <taxon>Lophotrochozoa</taxon>
        <taxon>Platyhelminthes</taxon>
        <taxon>Trematoda</taxon>
        <taxon>Digenea</taxon>
        <taxon>Strigeidida</taxon>
        <taxon>Schistosomatoidea</taxon>
        <taxon>Schistosomatidae</taxon>
        <taxon>Schistosoma</taxon>
    </lineage>
</organism>
<evidence type="ECO:0000313" key="16">
    <source>
        <dbReference type="Proteomes" id="UP000290809"/>
    </source>
</evidence>
<gene>
    <name evidence="15" type="ORF">DC041_0009272</name>
</gene>
<reference evidence="15 16" key="1">
    <citation type="journal article" date="2019" name="PLoS Pathog.">
        <title>Genome sequence of the bovine parasite Schistosoma bovis Tanzania.</title>
        <authorList>
            <person name="Oey H."/>
            <person name="Zakrzewski M."/>
            <person name="Gobert G."/>
            <person name="Gravermann K."/>
            <person name="Stoye J."/>
            <person name="Jones M."/>
            <person name="Mcmanus D."/>
            <person name="Krause L."/>
        </authorList>
    </citation>
    <scope>NUCLEOTIDE SEQUENCE [LARGE SCALE GENOMIC DNA]</scope>
    <source>
        <strain evidence="15 16">TAN1997</strain>
    </source>
</reference>
<keyword evidence="3 11" id="KW-0813">Transport</keyword>
<evidence type="ECO:0000313" key="15">
    <source>
        <dbReference type="EMBL" id="RTG84163.1"/>
    </source>
</evidence>
<dbReference type="Gene3D" id="2.60.40.1480">
    <property type="entry name" value="Coatomer, gamma subunit, appendage domain"/>
    <property type="match status" value="1"/>
</dbReference>
<feature type="domain" description="Coatomer subunit gamma C-terminal" evidence="14">
    <location>
        <begin position="700"/>
        <end position="785"/>
    </location>
</feature>
<dbReference type="SUPFAM" id="SSF55711">
    <property type="entry name" value="Subdomain of clathrin and coatomer appendage domain"/>
    <property type="match status" value="1"/>
</dbReference>
<keyword evidence="9 11" id="KW-0472">Membrane</keyword>
<dbReference type="SUPFAM" id="SSF48371">
    <property type="entry name" value="ARM repeat"/>
    <property type="match status" value="1"/>
</dbReference>
<dbReference type="Gene3D" id="3.30.310.10">
    <property type="entry name" value="TATA-Binding Protein"/>
    <property type="match status" value="1"/>
</dbReference>
<dbReference type="InterPro" id="IPR012295">
    <property type="entry name" value="TBP_dom_sf"/>
</dbReference>
<comment type="function">
    <text evidence="11">The coatomer is a cytosolic protein complex that binds to dilysine motifs and reversibly associates with Golgi non-clathrin-coated vesicles, which further mediate biosynthetic protein transport from the ER, via the Golgi up to the trans Golgi network. Coatomer complex is required for budding from Golgi membranes, and is essential for the retrograde Golgi-to-ER transport of dilysine-tagged proteins.</text>
</comment>
<evidence type="ECO:0000259" key="13">
    <source>
        <dbReference type="Pfam" id="PF08752"/>
    </source>
</evidence>
<dbReference type="GO" id="GO:0000139">
    <property type="term" value="C:Golgi membrane"/>
    <property type="evidence" value="ECO:0007669"/>
    <property type="project" value="UniProtKB-SubCell"/>
</dbReference>
<evidence type="ECO:0000259" key="14">
    <source>
        <dbReference type="Pfam" id="PF16381"/>
    </source>
</evidence>
<evidence type="ECO:0000256" key="7">
    <source>
        <dbReference type="ARBA" id="ARBA00022927"/>
    </source>
</evidence>
<dbReference type="InterPro" id="IPR037067">
    <property type="entry name" value="Coatomer_gsu_app_sf"/>
</dbReference>
<dbReference type="InterPro" id="IPR011989">
    <property type="entry name" value="ARM-like"/>
</dbReference>
<name>A0A430Q903_SCHBO</name>
<dbReference type="SUPFAM" id="SSF49348">
    <property type="entry name" value="Clathrin adaptor appendage domain"/>
    <property type="match status" value="1"/>
</dbReference>
<evidence type="ECO:0000256" key="9">
    <source>
        <dbReference type="ARBA" id="ARBA00023136"/>
    </source>
</evidence>
<evidence type="ECO:0000256" key="5">
    <source>
        <dbReference type="ARBA" id="ARBA00022737"/>
    </source>
</evidence>
<dbReference type="PIRSF" id="PIRSF037093">
    <property type="entry name" value="Coatomer_gamma_subunit"/>
    <property type="match status" value="1"/>
</dbReference>
<dbReference type="Pfam" id="PF08752">
    <property type="entry name" value="COP-gamma_platf"/>
    <property type="match status" value="1"/>
</dbReference>
<dbReference type="STRING" id="6184.A0A430Q903"/>
<dbReference type="Pfam" id="PF01602">
    <property type="entry name" value="Adaptin_N"/>
    <property type="match status" value="1"/>
</dbReference>
<evidence type="ECO:0000259" key="12">
    <source>
        <dbReference type="Pfam" id="PF01602"/>
    </source>
</evidence>
<evidence type="ECO:0000256" key="4">
    <source>
        <dbReference type="ARBA" id="ARBA00022490"/>
    </source>
</evidence>
<dbReference type="InterPro" id="IPR016024">
    <property type="entry name" value="ARM-type_fold"/>
</dbReference>
<dbReference type="GO" id="GO:0072384">
    <property type="term" value="P:organelle transport along microtubule"/>
    <property type="evidence" value="ECO:0007669"/>
    <property type="project" value="TreeGrafter"/>
</dbReference>
<feature type="domain" description="Clathrin/coatomer adaptor adaptin-like N-terminal" evidence="12">
    <location>
        <begin position="1"/>
        <end position="430"/>
    </location>
</feature>
<evidence type="ECO:0000256" key="8">
    <source>
        <dbReference type="ARBA" id="ARBA00023034"/>
    </source>
</evidence>
<keyword evidence="5" id="KW-0677">Repeat</keyword>
<dbReference type="AlphaFoldDB" id="A0A430Q903"/>
<dbReference type="GO" id="GO:0030126">
    <property type="term" value="C:COPI vesicle coat"/>
    <property type="evidence" value="ECO:0007669"/>
    <property type="project" value="InterPro"/>
</dbReference>
<evidence type="ECO:0000256" key="11">
    <source>
        <dbReference type="PIRNR" id="PIRNR037093"/>
    </source>
</evidence>
<dbReference type="EMBL" id="QMKO01002248">
    <property type="protein sequence ID" value="RTG84163.1"/>
    <property type="molecule type" value="Genomic_DNA"/>
</dbReference>
<dbReference type="Proteomes" id="UP000290809">
    <property type="component" value="Unassembled WGS sequence"/>
</dbReference>
<keyword evidence="8 11" id="KW-0333">Golgi apparatus</keyword>
<protein>
    <recommendedName>
        <fullName evidence="11">Coatomer subunit gamma</fullName>
    </recommendedName>
</protein>
<dbReference type="InterPro" id="IPR009028">
    <property type="entry name" value="Coatomer/calthrin_app_sub_C"/>
</dbReference>
<sequence>MTKLFQSNDQNLRRMLYLVIKELSAVADDVIIVTSSLTKDMTGPEIAFRGPAIRALCTITDAAMVQSIERYLKQAVVDKSPAIASAVLTSAYKLMDVCPDIIKRWTNEVQEAASGSRIMVQYHALGLLYLIRQSDRLAVTKMIQKFTRSTLRSPYAYCLMIRIVAKQLDEDGHSNNPQLYEFLESSLRHKSEMVIYEAARAIISLRNLTAKELAPAVGVLQLLCTSSKPALRYAAVHTLNAVASNHPAAVTACNLDLEQLIGDPNRSIATLAITTLLKTGNESNVERLLKHVSPFMGEISDEFKIVVLESIHALATKYPKKYTVLLNFLSGLLRDSAGYTFKKAVVVAIESIIKQIPEAKSIGLLQLCDFIEDCEHVKLTQRILHLLGREGPYLKRPRQFTRYIYNRVMLESAPIKCTATTALARIMIDEDDEVRDRAAFYHYILSHNQVALKSAYLLSEEMHLSPSGLERALLDYVHNSHTVAGSPFSLATVPIADIVQPNDLSSAIESDVVKIKAKSNTMAGEGRNASLASQMSGKRIQDSFAEQLASIPEFSGLGSIFKSSSLVELTESDTEYVVSCIKHLFSRHLVLQFDCVNTMADQVLENVYVSCEPDDPMFNIVCTVPCKSLKYNSPAVTYVLVELPEDLECHSATFINILKFTIKDIDSDPSDPGLPDEYQICNESSCFFDLNHWLFPHTLETMRQIIEHLGLQPCDQTDHMPHEGKSSHQLLLSGVYRGGYQVLALCKLAKVLSDASLHSNEQGVTFQITVRSSDPVVSRIIADAIG</sequence>